<dbReference type="InterPro" id="IPR036291">
    <property type="entry name" value="NAD(P)-bd_dom_sf"/>
</dbReference>
<dbReference type="PANTHER" id="PTHR24321">
    <property type="entry name" value="DEHYDROGENASES, SHORT CHAIN"/>
    <property type="match status" value="1"/>
</dbReference>
<evidence type="ECO:0000256" key="1">
    <source>
        <dbReference type="ARBA" id="ARBA00006484"/>
    </source>
</evidence>
<dbReference type="PANTHER" id="PTHR24321:SF8">
    <property type="entry name" value="ESTRADIOL 17-BETA-DEHYDROGENASE 8-RELATED"/>
    <property type="match status" value="1"/>
</dbReference>
<reference evidence="3 4" key="1">
    <citation type="submission" date="2018-10" db="EMBL/GenBank/DDBJ databases">
        <title>Phylogenomics of Brevibacillus.</title>
        <authorList>
            <person name="Dunlap C."/>
        </authorList>
    </citation>
    <scope>NUCLEOTIDE SEQUENCE [LARGE SCALE GENOMIC DNA]</scope>
    <source>
        <strain evidence="3 4">JCM 15716</strain>
    </source>
</reference>
<dbReference type="Gene3D" id="3.40.50.720">
    <property type="entry name" value="NAD(P)-binding Rossmann-like Domain"/>
    <property type="match status" value="1"/>
</dbReference>
<evidence type="ECO:0000313" key="4">
    <source>
        <dbReference type="Proteomes" id="UP000271031"/>
    </source>
</evidence>
<accession>A0A3M8CVD2</accession>
<dbReference type="PRINTS" id="PR00081">
    <property type="entry name" value="GDHRDH"/>
</dbReference>
<keyword evidence="4" id="KW-1185">Reference proteome</keyword>
<dbReference type="AlphaFoldDB" id="A0A3M8CVD2"/>
<dbReference type="Proteomes" id="UP000271031">
    <property type="component" value="Unassembled WGS sequence"/>
</dbReference>
<dbReference type="PRINTS" id="PR00080">
    <property type="entry name" value="SDRFAMILY"/>
</dbReference>
<sequence length="253" mass="26849">MKLKNKVAIVTGAGSGNGRAIALRMFEEGATVVVADMNEAGAHETIALASEGSKAMVVKVDVTKKEEVENMVAQTIRELGKIDILVNNAGIVAFTPFLELGEEEWDRVHNVNLKAPFLCSQAVAKEMIKAGQGGRIINITSVEAHRVVSSSGSCQPHYNSSKGGLHMLTKATALELSSHGITVNAVAPGVVQTPFTEKGLAIPEVKQWILDRVPAKRVGKPQDVANAVVFLATDDADYITGTTLVVDGGWTIH</sequence>
<keyword evidence="2" id="KW-0560">Oxidoreductase</keyword>
<comment type="caution">
    <text evidence="3">The sequence shown here is derived from an EMBL/GenBank/DDBJ whole genome shotgun (WGS) entry which is preliminary data.</text>
</comment>
<dbReference type="FunFam" id="3.40.50.720:FF:000084">
    <property type="entry name" value="Short-chain dehydrogenase reductase"/>
    <property type="match status" value="1"/>
</dbReference>
<dbReference type="OrthoDB" id="112317at2"/>
<dbReference type="RefSeq" id="WP_122921419.1">
    <property type="nucleotide sequence ID" value="NZ_RHHQ01000028.1"/>
</dbReference>
<dbReference type="EMBL" id="RHHQ01000028">
    <property type="protein sequence ID" value="RNB79568.1"/>
    <property type="molecule type" value="Genomic_DNA"/>
</dbReference>
<comment type="similarity">
    <text evidence="1">Belongs to the short-chain dehydrogenases/reductases (SDR) family.</text>
</comment>
<protein>
    <submittedName>
        <fullName evidence="3">3-oxoacyl-ACP reductase FabG</fullName>
    </submittedName>
</protein>
<dbReference type="Pfam" id="PF13561">
    <property type="entry name" value="adh_short_C2"/>
    <property type="match status" value="1"/>
</dbReference>
<dbReference type="InterPro" id="IPR002347">
    <property type="entry name" value="SDR_fam"/>
</dbReference>
<evidence type="ECO:0000256" key="2">
    <source>
        <dbReference type="ARBA" id="ARBA00023002"/>
    </source>
</evidence>
<gene>
    <name evidence="3" type="ORF">EDM56_29015</name>
</gene>
<organism evidence="3 4">
    <name type="scientific">Brevibacillus fluminis</name>
    <dbReference type="NCBI Taxonomy" id="511487"/>
    <lineage>
        <taxon>Bacteria</taxon>
        <taxon>Bacillati</taxon>
        <taxon>Bacillota</taxon>
        <taxon>Bacilli</taxon>
        <taxon>Bacillales</taxon>
        <taxon>Paenibacillaceae</taxon>
        <taxon>Brevibacillus</taxon>
    </lineage>
</organism>
<name>A0A3M8CVD2_9BACL</name>
<dbReference type="GO" id="GO:0008206">
    <property type="term" value="P:bile acid metabolic process"/>
    <property type="evidence" value="ECO:0007669"/>
    <property type="project" value="UniProtKB-ARBA"/>
</dbReference>
<proteinExistence type="inferred from homology"/>
<dbReference type="NCBIfam" id="NF005559">
    <property type="entry name" value="PRK07231.1"/>
    <property type="match status" value="1"/>
</dbReference>
<dbReference type="GO" id="GO:0016491">
    <property type="term" value="F:oxidoreductase activity"/>
    <property type="evidence" value="ECO:0007669"/>
    <property type="project" value="UniProtKB-KW"/>
</dbReference>
<evidence type="ECO:0000313" key="3">
    <source>
        <dbReference type="EMBL" id="RNB79568.1"/>
    </source>
</evidence>
<dbReference type="SUPFAM" id="SSF51735">
    <property type="entry name" value="NAD(P)-binding Rossmann-fold domains"/>
    <property type="match status" value="1"/>
</dbReference>